<comment type="cofactor">
    <cofactor evidence="1">
        <name>Ca(2+)</name>
        <dbReference type="ChEBI" id="CHEBI:29108"/>
    </cofactor>
</comment>
<feature type="signal peptide" evidence="4">
    <location>
        <begin position="1"/>
        <end position="26"/>
    </location>
</feature>
<feature type="chain" id="PRO_5036773013" description="Glycosyl hydrolase family 13 catalytic domain-containing protein" evidence="4">
    <location>
        <begin position="27"/>
        <end position="459"/>
    </location>
</feature>
<dbReference type="EMBL" id="JABZSQ010000124">
    <property type="protein sequence ID" value="MBF1415341.1"/>
    <property type="molecule type" value="Genomic_DNA"/>
</dbReference>
<evidence type="ECO:0000256" key="2">
    <source>
        <dbReference type="ARBA" id="ARBA00022723"/>
    </source>
</evidence>
<dbReference type="PANTHER" id="PTHR10357:SF215">
    <property type="entry name" value="ALPHA-AMYLASE 1"/>
    <property type="match status" value="1"/>
</dbReference>
<protein>
    <recommendedName>
        <fullName evidence="5">Glycosyl hydrolase family 13 catalytic domain-containing protein</fullName>
    </recommendedName>
</protein>
<comment type="caution">
    <text evidence="6">The sequence shown here is derived from an EMBL/GenBank/DDBJ whole genome shotgun (WGS) entry which is preliminary data.</text>
</comment>
<evidence type="ECO:0000313" key="6">
    <source>
        <dbReference type="EMBL" id="MBF1415341.1"/>
    </source>
</evidence>
<evidence type="ECO:0000313" key="7">
    <source>
        <dbReference type="Proteomes" id="UP000757461"/>
    </source>
</evidence>
<feature type="domain" description="Glycosyl hydrolase family 13 catalytic" evidence="5">
    <location>
        <begin position="34"/>
        <end position="354"/>
    </location>
</feature>
<dbReference type="Gene3D" id="2.60.40.1180">
    <property type="entry name" value="Golgi alpha-mannosidase II"/>
    <property type="match status" value="1"/>
</dbReference>
<dbReference type="GO" id="GO:0046872">
    <property type="term" value="F:metal ion binding"/>
    <property type="evidence" value="ECO:0007669"/>
    <property type="project" value="UniProtKB-KW"/>
</dbReference>
<dbReference type="SUPFAM" id="SSF51445">
    <property type="entry name" value="(Trans)glycosidases"/>
    <property type="match status" value="1"/>
</dbReference>
<dbReference type="Pfam" id="PF00128">
    <property type="entry name" value="Alpha-amylase"/>
    <property type="match status" value="1"/>
</dbReference>
<evidence type="ECO:0000256" key="4">
    <source>
        <dbReference type="SAM" id="SignalP"/>
    </source>
</evidence>
<keyword evidence="2" id="KW-0479">Metal-binding</keyword>
<dbReference type="InterPro" id="IPR006047">
    <property type="entry name" value="GH13_cat_dom"/>
</dbReference>
<proteinExistence type="predicted"/>
<evidence type="ECO:0000259" key="5">
    <source>
        <dbReference type="SMART" id="SM00642"/>
    </source>
</evidence>
<name>A0A930HYM8_9BACT</name>
<dbReference type="GO" id="GO:0005975">
    <property type="term" value="P:carbohydrate metabolic process"/>
    <property type="evidence" value="ECO:0007669"/>
    <property type="project" value="InterPro"/>
</dbReference>
<keyword evidence="3 4" id="KW-0732">Signal</keyword>
<dbReference type="Proteomes" id="UP000757461">
    <property type="component" value="Unassembled WGS sequence"/>
</dbReference>
<sequence>MMMQKTNKTRLLSLLFLLTWLTSAWAQAPSIQEGTILHCFDWKYSDIKAELDNIKKAGFTAVQTSPAQTNNTDTLMWYDLYRPHNTEVGPNPLGTKEELKALCDAAHAKGLKVIVDIIANHTEGSLDIVADYWKNIDLYHTLGKVSNWNDRYQVTHGEIGMKDLKTEDKRVYSKFKAYVQKLKALGVDGCRWDAAKHIGLPSEGDPFWSMVIDKTMYNYGEILNDTGGDDSKLIPEYMTYMSITDSPYGTNNVLGSAKNHQATPYGSGNYTKRFNTDKVVYWGESHDTYCNQGGESVGVSQDIIDRAYAVAASHNRIPALYFSRPIGRGVGAKVPQKGSMHFTSKCVAEVNKFHNAMNGKPDYYSADGSVASITRKGGGAIIVNFNGSGTVTVANGGSYAVPGTYTDQVSGNQWTVTATTISGQTDNTGIAVLKKSAPVKSALHSNVKNYKARMRKLKG</sequence>
<dbReference type="Gene3D" id="3.20.20.80">
    <property type="entry name" value="Glycosidases"/>
    <property type="match status" value="1"/>
</dbReference>
<gene>
    <name evidence="6" type="ORF">HXN33_07145</name>
</gene>
<organism evidence="6 7">
    <name type="scientific">Prevotella histicola</name>
    <dbReference type="NCBI Taxonomy" id="470565"/>
    <lineage>
        <taxon>Bacteria</taxon>
        <taxon>Pseudomonadati</taxon>
        <taxon>Bacteroidota</taxon>
        <taxon>Bacteroidia</taxon>
        <taxon>Bacteroidales</taxon>
        <taxon>Prevotellaceae</taxon>
        <taxon>Prevotella</taxon>
    </lineage>
</organism>
<dbReference type="AlphaFoldDB" id="A0A930HYM8"/>
<accession>A0A930HYM8</accession>
<reference evidence="6" key="1">
    <citation type="submission" date="2020-04" db="EMBL/GenBank/DDBJ databases">
        <title>Deep metagenomics examines the oral microbiome during advanced dental caries in children, revealing novel taxa and co-occurrences with host molecules.</title>
        <authorList>
            <person name="Baker J.L."/>
            <person name="Morton J.T."/>
            <person name="Dinis M."/>
            <person name="Alvarez R."/>
            <person name="Tran N.C."/>
            <person name="Knight R."/>
            <person name="Edlund A."/>
        </authorList>
    </citation>
    <scope>NUCLEOTIDE SEQUENCE</scope>
    <source>
        <strain evidence="6">JCVI_25_bin.9</strain>
    </source>
</reference>
<evidence type="ECO:0000256" key="3">
    <source>
        <dbReference type="ARBA" id="ARBA00022729"/>
    </source>
</evidence>
<dbReference type="PANTHER" id="PTHR10357">
    <property type="entry name" value="ALPHA-AMYLASE FAMILY MEMBER"/>
    <property type="match status" value="1"/>
</dbReference>
<dbReference type="InterPro" id="IPR017853">
    <property type="entry name" value="GH"/>
</dbReference>
<dbReference type="InterPro" id="IPR013780">
    <property type="entry name" value="Glyco_hydro_b"/>
</dbReference>
<dbReference type="SMART" id="SM00642">
    <property type="entry name" value="Aamy"/>
    <property type="match status" value="1"/>
</dbReference>
<evidence type="ECO:0000256" key="1">
    <source>
        <dbReference type="ARBA" id="ARBA00001913"/>
    </source>
</evidence>